<dbReference type="InterPro" id="IPR029071">
    <property type="entry name" value="Ubiquitin-like_domsf"/>
</dbReference>
<evidence type="ECO:0000313" key="3">
    <source>
        <dbReference type="RefSeq" id="XP_010482125.1"/>
    </source>
</evidence>
<dbReference type="Gene3D" id="3.10.20.90">
    <property type="entry name" value="Phosphatidylinositol 3-kinase Catalytic Subunit, Chain A, domain 1"/>
    <property type="match status" value="1"/>
</dbReference>
<dbReference type="SUPFAM" id="SSF54236">
    <property type="entry name" value="Ubiquitin-like"/>
    <property type="match status" value="1"/>
</dbReference>
<dbReference type="InterPro" id="IPR000626">
    <property type="entry name" value="Ubiquitin-like_dom"/>
</dbReference>
<dbReference type="Pfam" id="PF11976">
    <property type="entry name" value="Rad60-SLD"/>
    <property type="match status" value="1"/>
</dbReference>
<dbReference type="PROSITE" id="PS50053">
    <property type="entry name" value="UBIQUITIN_2"/>
    <property type="match status" value="1"/>
</dbReference>
<accession>A0ABM0X852</accession>
<dbReference type="InterPro" id="IPR022617">
    <property type="entry name" value="Rad60/SUMO-like_dom"/>
</dbReference>
<reference evidence="2" key="1">
    <citation type="journal article" date="2014" name="Nat. Commun.">
        <title>The emerging biofuel crop Camelina sativa retains a highly undifferentiated hexaploid genome structure.</title>
        <authorList>
            <person name="Kagale S."/>
            <person name="Koh C."/>
            <person name="Nixon J."/>
            <person name="Bollina V."/>
            <person name="Clarke W.E."/>
            <person name="Tuteja R."/>
            <person name="Spillane C."/>
            <person name="Robinson S.J."/>
            <person name="Links M.G."/>
            <person name="Clarke C."/>
            <person name="Higgins E.E."/>
            <person name="Huebert T."/>
            <person name="Sharpe A.G."/>
            <person name="Parkin I.A."/>
        </authorList>
    </citation>
    <scope>NUCLEOTIDE SEQUENCE [LARGE SCALE GENOMIC DNA]</scope>
    <source>
        <strain evidence="2">cv. DH55</strain>
    </source>
</reference>
<organism evidence="2 3">
    <name type="scientific">Camelina sativa</name>
    <name type="common">False flax</name>
    <name type="synonym">Myagrum sativum</name>
    <dbReference type="NCBI Taxonomy" id="90675"/>
    <lineage>
        <taxon>Eukaryota</taxon>
        <taxon>Viridiplantae</taxon>
        <taxon>Streptophyta</taxon>
        <taxon>Embryophyta</taxon>
        <taxon>Tracheophyta</taxon>
        <taxon>Spermatophyta</taxon>
        <taxon>Magnoliopsida</taxon>
        <taxon>eudicotyledons</taxon>
        <taxon>Gunneridae</taxon>
        <taxon>Pentapetalae</taxon>
        <taxon>rosids</taxon>
        <taxon>malvids</taxon>
        <taxon>Brassicales</taxon>
        <taxon>Brassicaceae</taxon>
        <taxon>Camelineae</taxon>
        <taxon>Camelina</taxon>
    </lineage>
</organism>
<dbReference type="RefSeq" id="XP_010482125.1">
    <property type="nucleotide sequence ID" value="XM_010483823.1"/>
</dbReference>
<reference evidence="3" key="2">
    <citation type="submission" date="2025-08" db="UniProtKB">
        <authorList>
            <consortium name="RefSeq"/>
        </authorList>
    </citation>
    <scope>IDENTIFICATION</scope>
    <source>
        <tissue evidence="3">Leaf</tissue>
    </source>
</reference>
<sequence length="116" mass="13582">MSTTTKVYERRKVKKEGAKRNVASESAHVTLNVKGQDEEEVRVFKVRRKTKLIKLMQYYSDMRGVEWNTFRFLLDGSRIREYHTPDDLELKDGDEIDAMLYQESGFGPSSSIIFRV</sequence>
<evidence type="ECO:0000313" key="2">
    <source>
        <dbReference type="Proteomes" id="UP000694864"/>
    </source>
</evidence>
<dbReference type="PANTHER" id="PTHR10562">
    <property type="entry name" value="SMALL UBIQUITIN-RELATED MODIFIER"/>
    <property type="match status" value="1"/>
</dbReference>
<proteinExistence type="predicted"/>
<feature type="domain" description="Ubiquitin-like" evidence="1">
    <location>
        <begin position="29"/>
        <end position="105"/>
    </location>
</feature>
<name>A0ABM0X852_CAMSA</name>
<keyword evidence="2" id="KW-1185">Reference proteome</keyword>
<gene>
    <name evidence="3" type="primary">LOC104760850</name>
</gene>
<dbReference type="Proteomes" id="UP000694864">
    <property type="component" value="Chromosome 18"/>
</dbReference>
<dbReference type="GeneID" id="104760850"/>
<protein>
    <submittedName>
        <fullName evidence="3">Small ubiquitin-related modifier 4</fullName>
    </submittedName>
</protein>
<evidence type="ECO:0000259" key="1">
    <source>
        <dbReference type="PROSITE" id="PS50053"/>
    </source>
</evidence>